<keyword evidence="1" id="KW-0732">Signal</keyword>
<gene>
    <name evidence="3" type="ORF">EJ04DRAFT_590546</name>
</gene>
<dbReference type="OrthoDB" id="5194099at2759"/>
<evidence type="ECO:0000313" key="4">
    <source>
        <dbReference type="Proteomes" id="UP000799444"/>
    </source>
</evidence>
<dbReference type="Proteomes" id="UP000799444">
    <property type="component" value="Unassembled WGS sequence"/>
</dbReference>
<organism evidence="3 4">
    <name type="scientific">Polyplosphaeria fusca</name>
    <dbReference type="NCBI Taxonomy" id="682080"/>
    <lineage>
        <taxon>Eukaryota</taxon>
        <taxon>Fungi</taxon>
        <taxon>Dikarya</taxon>
        <taxon>Ascomycota</taxon>
        <taxon>Pezizomycotina</taxon>
        <taxon>Dothideomycetes</taxon>
        <taxon>Pleosporomycetidae</taxon>
        <taxon>Pleosporales</taxon>
        <taxon>Tetraplosphaeriaceae</taxon>
        <taxon>Polyplosphaeria</taxon>
    </lineage>
</organism>
<protein>
    <submittedName>
        <fullName evidence="3">Periplasmic binding protein-like II</fullName>
    </submittedName>
</protein>
<dbReference type="Gene3D" id="3.40.190.10">
    <property type="entry name" value="Periplasmic binding protein-like II"/>
    <property type="match status" value="2"/>
</dbReference>
<feature type="chain" id="PRO_5040454039" evidence="1">
    <location>
        <begin position="21"/>
        <end position="317"/>
    </location>
</feature>
<comment type="caution">
    <text evidence="3">The sequence shown here is derived from an EMBL/GenBank/DDBJ whole genome shotgun (WGS) entry which is preliminary data.</text>
</comment>
<name>A0A9P4V4J6_9PLEO</name>
<dbReference type="PANTHER" id="PTHR30024">
    <property type="entry name" value="ALIPHATIC SULFONATES-BINDING PROTEIN-RELATED"/>
    <property type="match status" value="1"/>
</dbReference>
<reference evidence="3" key="1">
    <citation type="journal article" date="2020" name="Stud. Mycol.">
        <title>101 Dothideomycetes genomes: a test case for predicting lifestyles and emergence of pathogens.</title>
        <authorList>
            <person name="Haridas S."/>
            <person name="Albert R."/>
            <person name="Binder M."/>
            <person name="Bloem J."/>
            <person name="Labutti K."/>
            <person name="Salamov A."/>
            <person name="Andreopoulos B."/>
            <person name="Baker S."/>
            <person name="Barry K."/>
            <person name="Bills G."/>
            <person name="Bluhm B."/>
            <person name="Cannon C."/>
            <person name="Castanera R."/>
            <person name="Culley D."/>
            <person name="Daum C."/>
            <person name="Ezra D."/>
            <person name="Gonzalez J."/>
            <person name="Henrissat B."/>
            <person name="Kuo A."/>
            <person name="Liang C."/>
            <person name="Lipzen A."/>
            <person name="Lutzoni F."/>
            <person name="Magnuson J."/>
            <person name="Mondo S."/>
            <person name="Nolan M."/>
            <person name="Ohm R."/>
            <person name="Pangilinan J."/>
            <person name="Park H.-J."/>
            <person name="Ramirez L."/>
            <person name="Alfaro M."/>
            <person name="Sun H."/>
            <person name="Tritt A."/>
            <person name="Yoshinaga Y."/>
            <person name="Zwiers L.-H."/>
            <person name="Turgeon B."/>
            <person name="Goodwin S."/>
            <person name="Spatafora J."/>
            <person name="Crous P."/>
            <person name="Grigoriev I."/>
        </authorList>
    </citation>
    <scope>NUCLEOTIDE SEQUENCE</scope>
    <source>
        <strain evidence="3">CBS 125425</strain>
    </source>
</reference>
<evidence type="ECO:0000259" key="2">
    <source>
        <dbReference type="Pfam" id="PF09084"/>
    </source>
</evidence>
<dbReference type="PANTHER" id="PTHR30024:SF42">
    <property type="entry name" value="ALIPHATIC SULFONATES-BINDING PROTEIN-RELATED"/>
    <property type="match status" value="1"/>
</dbReference>
<sequence>MNRLASILSILALFLPFTNAALKIASALGVIEWTPEKLAKEDFYNGTVSIVNGGVPSLFSDSSVDLASNAETQALRNYASHKNLRIIYTVSEVAYRIVADKRKIKSLADLKGKHIGSVQGTSSGYFVQKMMESAGISTSQYTSVSGSQCLSEPCGDGTFPNMLAHGKADAIGFWEPTVELAARAIGSDNAIFFQNFTVYREIFNLHTTAEKLADKSKRAEIVAFLRALEKTLAVFRDQPDKVYARAAAALSPPMSTEIMKAVWPVHKWTGTVPEDLESVLSVEDSYVAKVDNRQPQSAATLKGMVDRSVLEEARAGM</sequence>
<accession>A0A9P4V4J6</accession>
<dbReference type="EMBL" id="ML996113">
    <property type="protein sequence ID" value="KAF2737819.1"/>
    <property type="molecule type" value="Genomic_DNA"/>
</dbReference>
<feature type="domain" description="SsuA/THI5-like" evidence="2">
    <location>
        <begin position="56"/>
        <end position="241"/>
    </location>
</feature>
<dbReference type="InterPro" id="IPR015168">
    <property type="entry name" value="SsuA/THI5"/>
</dbReference>
<evidence type="ECO:0000313" key="3">
    <source>
        <dbReference type="EMBL" id="KAF2737819.1"/>
    </source>
</evidence>
<evidence type="ECO:0000256" key="1">
    <source>
        <dbReference type="SAM" id="SignalP"/>
    </source>
</evidence>
<dbReference type="SUPFAM" id="SSF53850">
    <property type="entry name" value="Periplasmic binding protein-like II"/>
    <property type="match status" value="1"/>
</dbReference>
<proteinExistence type="predicted"/>
<feature type="signal peptide" evidence="1">
    <location>
        <begin position="1"/>
        <end position="20"/>
    </location>
</feature>
<keyword evidence="4" id="KW-1185">Reference proteome</keyword>
<dbReference type="Pfam" id="PF09084">
    <property type="entry name" value="NMT1"/>
    <property type="match status" value="1"/>
</dbReference>
<dbReference type="AlphaFoldDB" id="A0A9P4V4J6"/>